<evidence type="ECO:0000313" key="3">
    <source>
        <dbReference type="Proteomes" id="UP001595764"/>
    </source>
</evidence>
<dbReference type="EMBL" id="JBHRWI010000016">
    <property type="protein sequence ID" value="MFC3510955.1"/>
    <property type="molecule type" value="Genomic_DNA"/>
</dbReference>
<evidence type="ECO:0000313" key="2">
    <source>
        <dbReference type="EMBL" id="MFC3510955.1"/>
    </source>
</evidence>
<reference evidence="3" key="1">
    <citation type="journal article" date="2019" name="Int. J. Syst. Evol. Microbiol.">
        <title>The Global Catalogue of Microorganisms (GCM) 10K type strain sequencing project: providing services to taxonomists for standard genome sequencing and annotation.</title>
        <authorList>
            <consortium name="The Broad Institute Genomics Platform"/>
            <consortium name="The Broad Institute Genome Sequencing Center for Infectious Disease"/>
            <person name="Wu L."/>
            <person name="Ma J."/>
        </authorList>
    </citation>
    <scope>NUCLEOTIDE SEQUENCE [LARGE SCALE GENOMIC DNA]</scope>
    <source>
        <strain evidence="3">CGMCC 4.7682</strain>
    </source>
</reference>
<gene>
    <name evidence="2" type="ORF">ACFORO_12335</name>
</gene>
<dbReference type="Proteomes" id="UP001595764">
    <property type="component" value="Unassembled WGS sequence"/>
</dbReference>
<sequence length="264" mass="28331">MTFIGLWTHVDDEGRCVDDPRLIKAAVWPLEDRTAAEVDHDLEVLYRSGTILRYTIKEDSRSPHGAVRERSFIAVSGWREHQKINRPTASKLPAPENGNPKPPTSGNDDSVRTHGGLTVGKEQGTGKGTGNRDLGSPSESRSPAHANDRAAALAQTAHTPRSHKIVNAYADTCTRRPPTSVLTQLAVEVDALLLDGWTPGELAPVLERWGAKGLHPKTLASVANEVANAKPRAAPVSPTDQFAAQFLANGRHEPPALRALPGGA</sequence>
<dbReference type="RefSeq" id="WP_377870013.1">
    <property type="nucleotide sequence ID" value="NZ_JBHMAY010000017.1"/>
</dbReference>
<protein>
    <submittedName>
        <fullName evidence="2">Uncharacterized protein</fullName>
    </submittedName>
</protein>
<name>A0ABV7QG12_9PSEU</name>
<feature type="region of interest" description="Disordered" evidence="1">
    <location>
        <begin position="78"/>
        <end position="159"/>
    </location>
</feature>
<accession>A0ABV7QG12</accession>
<comment type="caution">
    <text evidence="2">The sequence shown here is derived from an EMBL/GenBank/DDBJ whole genome shotgun (WGS) entry which is preliminary data.</text>
</comment>
<keyword evidence="3" id="KW-1185">Reference proteome</keyword>
<evidence type="ECO:0000256" key="1">
    <source>
        <dbReference type="SAM" id="MobiDB-lite"/>
    </source>
</evidence>
<proteinExistence type="predicted"/>
<organism evidence="2 3">
    <name type="scientific">Amycolatopsis halotolerans</name>
    <dbReference type="NCBI Taxonomy" id="330083"/>
    <lineage>
        <taxon>Bacteria</taxon>
        <taxon>Bacillati</taxon>
        <taxon>Actinomycetota</taxon>
        <taxon>Actinomycetes</taxon>
        <taxon>Pseudonocardiales</taxon>
        <taxon>Pseudonocardiaceae</taxon>
        <taxon>Amycolatopsis</taxon>
    </lineage>
</organism>